<evidence type="ECO:0000313" key="3">
    <source>
        <dbReference type="Proteomes" id="UP000823749"/>
    </source>
</evidence>
<dbReference type="InterPro" id="IPR006527">
    <property type="entry name" value="F-box-assoc_dom_typ1"/>
</dbReference>
<accession>A0AAV6JRW5</accession>
<evidence type="ECO:0000259" key="1">
    <source>
        <dbReference type="Pfam" id="PF07734"/>
    </source>
</evidence>
<comment type="caution">
    <text evidence="2">The sequence shown here is derived from an EMBL/GenBank/DDBJ whole genome shotgun (WGS) entry which is preliminary data.</text>
</comment>
<dbReference type="PANTHER" id="PTHR35546:SF66">
    <property type="entry name" value="F-BOX DOMAIN-CONTAINING PROTEIN"/>
    <property type="match status" value="1"/>
</dbReference>
<sequence length="406" mass="46874">MEEEERERRTFDDLCPDLIDAVLRRAPLLSRTRLKPVSKSWCHLITTLRHSTPPTTSSGLVIFHRQVSQVHDNPTLHQSSLLRIQNSKTLSVSSTLSLSYPWLLDSCNGLVLYAKKNETHGWVYCVYSPVLNQYKILPHRHKSEILARESLAFDGSHRGNFKVVCFFFQDIDFNGGKIECQIFSSATGDWREIEAPLINSFLLTQIGFQLGDVWGQSVYSNGKLYWVWSLCLLVFDEDQEFFELVELPMSKETGEIKGDRKKCFSCMKLWVSEGKIYYCESTEEGYRVWKYCDNDSDDDNKWQAKRQIVVEKLKLRKIETVNWLGEKIKVPIPEGCIWPCAFNEDLQLLFFQVGPGILYSYSFETGEFEEVWGCGNTGEEQIYPMSCVCPFSFNSVNLLKRVFDAG</sequence>
<name>A0AAV6JRW5_9ERIC</name>
<reference evidence="2" key="1">
    <citation type="submission" date="2020-08" db="EMBL/GenBank/DDBJ databases">
        <title>Plant Genome Project.</title>
        <authorList>
            <person name="Zhang R.-G."/>
        </authorList>
    </citation>
    <scope>NUCLEOTIDE SEQUENCE</scope>
    <source>
        <strain evidence="2">WSP0</strain>
        <tissue evidence="2">Leaf</tissue>
    </source>
</reference>
<dbReference type="InterPro" id="IPR055290">
    <property type="entry name" value="At3g26010-like"/>
</dbReference>
<feature type="domain" description="F-box associated beta-propeller type 1" evidence="1">
    <location>
        <begin position="106"/>
        <end position="269"/>
    </location>
</feature>
<dbReference type="Pfam" id="PF07734">
    <property type="entry name" value="FBA_1"/>
    <property type="match status" value="1"/>
</dbReference>
<dbReference type="InterPro" id="IPR017451">
    <property type="entry name" value="F-box-assoc_interact_dom"/>
</dbReference>
<dbReference type="PANTHER" id="PTHR35546">
    <property type="entry name" value="F-BOX PROTEIN INTERACTION DOMAIN PROTEIN-RELATED"/>
    <property type="match status" value="1"/>
</dbReference>
<proteinExistence type="predicted"/>
<gene>
    <name evidence="2" type="ORF">RHGRI_022011</name>
</gene>
<dbReference type="AlphaFoldDB" id="A0AAV6JRW5"/>
<keyword evidence="3" id="KW-1185">Reference proteome</keyword>
<evidence type="ECO:0000313" key="2">
    <source>
        <dbReference type="EMBL" id="KAG5542325.1"/>
    </source>
</evidence>
<dbReference type="EMBL" id="JACTNZ010000007">
    <property type="protein sequence ID" value="KAG5542325.1"/>
    <property type="molecule type" value="Genomic_DNA"/>
</dbReference>
<organism evidence="2 3">
    <name type="scientific">Rhododendron griersonianum</name>
    <dbReference type="NCBI Taxonomy" id="479676"/>
    <lineage>
        <taxon>Eukaryota</taxon>
        <taxon>Viridiplantae</taxon>
        <taxon>Streptophyta</taxon>
        <taxon>Embryophyta</taxon>
        <taxon>Tracheophyta</taxon>
        <taxon>Spermatophyta</taxon>
        <taxon>Magnoliopsida</taxon>
        <taxon>eudicotyledons</taxon>
        <taxon>Gunneridae</taxon>
        <taxon>Pentapetalae</taxon>
        <taxon>asterids</taxon>
        <taxon>Ericales</taxon>
        <taxon>Ericaceae</taxon>
        <taxon>Ericoideae</taxon>
        <taxon>Rhodoreae</taxon>
        <taxon>Rhododendron</taxon>
    </lineage>
</organism>
<dbReference type="Proteomes" id="UP000823749">
    <property type="component" value="Chromosome 7"/>
</dbReference>
<protein>
    <recommendedName>
        <fullName evidence="1">F-box associated beta-propeller type 1 domain-containing protein</fullName>
    </recommendedName>
</protein>
<dbReference type="NCBIfam" id="TIGR01640">
    <property type="entry name" value="F_box_assoc_1"/>
    <property type="match status" value="1"/>
</dbReference>